<proteinExistence type="predicted"/>
<dbReference type="Proteomes" id="UP000231070">
    <property type="component" value="Unassembled WGS sequence"/>
</dbReference>
<comment type="caution">
    <text evidence="1">The sequence shown here is derived from an EMBL/GenBank/DDBJ whole genome shotgun (WGS) entry which is preliminary data.</text>
</comment>
<dbReference type="EMBL" id="NQVN01000001">
    <property type="protein sequence ID" value="PIP00620.1"/>
    <property type="molecule type" value="Genomic_DNA"/>
</dbReference>
<evidence type="ECO:0000313" key="1">
    <source>
        <dbReference type="EMBL" id="PIP00620.1"/>
    </source>
</evidence>
<protein>
    <submittedName>
        <fullName evidence="1">Uncharacterized protein</fullName>
    </submittedName>
</protein>
<evidence type="ECO:0000313" key="2">
    <source>
        <dbReference type="Proteomes" id="UP000231070"/>
    </source>
</evidence>
<accession>A0A2G9X115</accession>
<gene>
    <name evidence="1" type="ORF">CJ014_00500</name>
</gene>
<dbReference type="OrthoDB" id="8453247at2"/>
<reference evidence="1 2" key="1">
    <citation type="submission" date="2017-08" db="EMBL/GenBank/DDBJ databases">
        <title>Pleomorphomonas carboxidotrophicus sp. nov., a new mesophilic hydrogenogenic carboxidotroph.</title>
        <authorList>
            <person name="Esquivel-Elizondo S."/>
            <person name="Krajmalnik-Brown R."/>
            <person name="Maldonado J."/>
        </authorList>
    </citation>
    <scope>NUCLEOTIDE SEQUENCE [LARGE SCALE GENOMIC DNA]</scope>
    <source>
        <strain evidence="1 2">SVCO-16</strain>
    </source>
</reference>
<dbReference type="RefSeq" id="WP_100078564.1">
    <property type="nucleotide sequence ID" value="NZ_NQVN01000001.1"/>
</dbReference>
<keyword evidence="2" id="KW-1185">Reference proteome</keyword>
<name>A0A2G9X115_9HYPH</name>
<organism evidence="1 2">
    <name type="scientific">Pleomorphomonas carboxyditropha</name>
    <dbReference type="NCBI Taxonomy" id="2023338"/>
    <lineage>
        <taxon>Bacteria</taxon>
        <taxon>Pseudomonadati</taxon>
        <taxon>Pseudomonadota</taxon>
        <taxon>Alphaproteobacteria</taxon>
        <taxon>Hyphomicrobiales</taxon>
        <taxon>Pleomorphomonadaceae</taxon>
        <taxon>Pleomorphomonas</taxon>
    </lineage>
</organism>
<dbReference type="AlphaFoldDB" id="A0A2G9X115"/>
<sequence length="71" mass="7645">MKKELTLDELLADPLVLTVMRADRVHPGHVGRELRAVGRRLNNGPGFKNGAASQAVPAWLAAGRQGEACAW</sequence>